<evidence type="ECO:0000256" key="1">
    <source>
        <dbReference type="ARBA" id="ARBA00022574"/>
    </source>
</evidence>
<feature type="repeat" description="WD" evidence="7">
    <location>
        <begin position="935"/>
        <end position="976"/>
    </location>
</feature>
<dbReference type="PROSITE" id="PS00108">
    <property type="entry name" value="PROTEIN_KINASE_ST"/>
    <property type="match status" value="1"/>
</dbReference>
<dbReference type="SUPFAM" id="SSF56112">
    <property type="entry name" value="Protein kinase-like (PK-like)"/>
    <property type="match status" value="1"/>
</dbReference>
<proteinExistence type="predicted"/>
<dbReference type="GO" id="GO:0005524">
    <property type="term" value="F:ATP binding"/>
    <property type="evidence" value="ECO:0007669"/>
    <property type="project" value="UniProtKB-UniRule"/>
</dbReference>
<evidence type="ECO:0000256" key="4">
    <source>
        <dbReference type="ARBA" id="ARBA00022741"/>
    </source>
</evidence>
<evidence type="ECO:0000256" key="8">
    <source>
        <dbReference type="PROSITE-ProRule" id="PRU10141"/>
    </source>
</evidence>
<dbReference type="InterPro" id="IPR019775">
    <property type="entry name" value="WD40_repeat_CS"/>
</dbReference>
<keyword evidence="4 8" id="KW-0547">Nucleotide-binding</keyword>
<keyword evidence="9" id="KW-0812">Transmembrane</keyword>
<dbReference type="SMART" id="SM00220">
    <property type="entry name" value="S_TKc"/>
    <property type="match status" value="1"/>
</dbReference>
<keyword evidence="9" id="KW-0472">Membrane</keyword>
<dbReference type="Gene3D" id="2.130.10.10">
    <property type="entry name" value="YVTN repeat-like/Quinoprotein amine dehydrogenase"/>
    <property type="match status" value="3"/>
</dbReference>
<feature type="transmembrane region" description="Helical" evidence="9">
    <location>
        <begin position="429"/>
        <end position="452"/>
    </location>
</feature>
<evidence type="ECO:0000256" key="2">
    <source>
        <dbReference type="ARBA" id="ARBA00022679"/>
    </source>
</evidence>
<evidence type="ECO:0000256" key="7">
    <source>
        <dbReference type="PROSITE-ProRule" id="PRU00221"/>
    </source>
</evidence>
<dbReference type="Pfam" id="PF00069">
    <property type="entry name" value="Pkinase"/>
    <property type="match status" value="1"/>
</dbReference>
<dbReference type="InterPro" id="IPR015943">
    <property type="entry name" value="WD40/YVTN_repeat-like_dom_sf"/>
</dbReference>
<keyword evidence="9" id="KW-1133">Transmembrane helix</keyword>
<accession>A0A6C2YJH7</accession>
<dbReference type="InterPro" id="IPR000719">
    <property type="entry name" value="Prot_kinase_dom"/>
</dbReference>
<gene>
    <name evidence="11" type="ORF">GMBLW1_26950</name>
</gene>
<sequence>MTDDCISDDGLLRYYWGEGSAESQARVQQHLQACSRCQDRLNELGLEAATRAVGRRPLLAPPPIAAETRNEPGPTPAPPALSALPEPLAGFDHSFHGAYLLNPPPSTNRLSDDALFPPQTVELPQEFSQYSEAKDRFRISRELGRGGMGVVYLAQDLTLGRWVALKCLTQVVESDADWQRFLQEAQSIARLDSPNIVQLYEVVKLNGRPALVLEYVAGPTLYARVGKQPQHPEQAARLMAQVVRAIDHAHERGVIHRDIKSGNVLLAAAEKPLGESKPKLTDFGLAKLEKVGSQLTQPGDVLGTPGYLAPEQAEGRPEAITKLVDIYAAGAVLYELLTGRVPFQGATALDTLVQVKTMDPVSVRHLQPRVPVDLETICMRCLQKVPSRRYPTAADLADDLDRFCRGEPIAARPPSTWERIWRWSRRHPIAVSAVLSTLVTLLGSLVVLLMMYREASDLAVRENQARVQAQENEQNVERLRVDAEIELARTTLARGCSLAEQGNAASGLYEIGRSLKMIREFQSDESPTMQARRPEIDRLELAARQASAGWLHQHLIRPRLEIAHPHFTWCGAFSPNGRWLVTGCGDERARIWDAETGTLRQMTPEQGGPVLKVQISPDSRYFAAASFREQTESYSLVIRELETGRLVREHPLQDTGMRWMRTIYWDPLGKWVALPNERGNLEKFSLANGQSQGDLVNLRGPRVMAFAATPTHDRWFVGDSDGRIWEMEPTPGKRPQLFTRRPGLVHKLAVNPQGTMLLVLDHCDDDPPAGDLLTLTLSIIDLKASERILGGLPSVGVIQDAVWSPSGDRIAAYGTATGPAVPDFSSVIWLMEVFKNPGKRLRWQTRTQQFLGTAIRSLRFTPDSECLLVGTEARRVEMIDVESFRRCDTLLRLGTVPDIAIHPTLPRAFIADAGDDRGTTGAIVDLETTLRFGPIRQVNQATYAMDFAPNGDQLVTVAADSTMVAWSLTSHTPPRQVQFGPNFPVFQRAGNRLLLQRDDTRQRKAMNWLLDPVKGEVLQLFQDAPPFDRTLLLTEEILVNLYPERNRVALERFKGDRTVELAFPQVWERVEGRQLVAVFRHGLESQFLLLQSDARSATVSVGDGQNHQFLRTLKFNFPIERLYACPGRETVLITTPAKNMQLWDLSGPTPEVAGPLLPMRYLPDRIAWTPDGRGVVAGNFLQGQLTFWNVEFGIPLAPSFQMMSLIGSLAMHPSGELVAVVDEETLRCWRLPKPRTEPIGDLLAGLEGISGLSLDVSGRLRELSPQEIIERRRRVPLTSPQFLPMVNSREPKWFPIALTEWTESGEVGWNPREILPPPRLAPAK</sequence>
<keyword evidence="1 7" id="KW-0853">WD repeat</keyword>
<dbReference type="SUPFAM" id="SSF50960">
    <property type="entry name" value="TolB, C-terminal domain"/>
    <property type="match status" value="1"/>
</dbReference>
<dbReference type="Gene3D" id="3.30.200.20">
    <property type="entry name" value="Phosphorylase Kinase, domain 1"/>
    <property type="match status" value="1"/>
</dbReference>
<dbReference type="PANTHER" id="PTHR43289:SF6">
    <property type="entry name" value="SERINE_THREONINE-PROTEIN KINASE NEKL-3"/>
    <property type="match status" value="1"/>
</dbReference>
<dbReference type="Proteomes" id="UP000464378">
    <property type="component" value="Chromosome"/>
</dbReference>
<keyword evidence="6 8" id="KW-0067">ATP-binding</keyword>
<dbReference type="RefSeq" id="WP_162656488.1">
    <property type="nucleotide sequence ID" value="NZ_LR593887.1"/>
</dbReference>
<dbReference type="SUPFAM" id="SSF82171">
    <property type="entry name" value="DPP6 N-terminal domain-like"/>
    <property type="match status" value="1"/>
</dbReference>
<name>A0A6C2YJH7_9BACT</name>
<dbReference type="PROSITE" id="PS50011">
    <property type="entry name" value="PROTEIN_KINASE_DOM"/>
    <property type="match status" value="1"/>
</dbReference>
<dbReference type="InterPro" id="IPR001680">
    <property type="entry name" value="WD40_rpt"/>
</dbReference>
<dbReference type="EMBL" id="LR586016">
    <property type="protein sequence ID" value="VIP01265.1"/>
    <property type="molecule type" value="Genomic_DNA"/>
</dbReference>
<organism evidence="11">
    <name type="scientific">Tuwongella immobilis</name>
    <dbReference type="NCBI Taxonomy" id="692036"/>
    <lineage>
        <taxon>Bacteria</taxon>
        <taxon>Pseudomonadati</taxon>
        <taxon>Planctomycetota</taxon>
        <taxon>Planctomycetia</taxon>
        <taxon>Gemmatales</taxon>
        <taxon>Gemmataceae</taxon>
        <taxon>Tuwongella</taxon>
    </lineage>
</organism>
<evidence type="ECO:0000313" key="11">
    <source>
        <dbReference type="EMBL" id="VIP01265.1"/>
    </source>
</evidence>
<protein>
    <recommendedName>
        <fullName evidence="10">Protein kinase domain-containing protein</fullName>
    </recommendedName>
</protein>
<evidence type="ECO:0000259" key="10">
    <source>
        <dbReference type="PROSITE" id="PS50011"/>
    </source>
</evidence>
<dbReference type="InterPro" id="IPR011009">
    <property type="entry name" value="Kinase-like_dom_sf"/>
</dbReference>
<feature type="domain" description="Protein kinase" evidence="10">
    <location>
        <begin position="137"/>
        <end position="404"/>
    </location>
</feature>
<evidence type="ECO:0000256" key="6">
    <source>
        <dbReference type="ARBA" id="ARBA00022840"/>
    </source>
</evidence>
<keyword evidence="3" id="KW-0677">Repeat</keyword>
<dbReference type="PROSITE" id="PS00678">
    <property type="entry name" value="WD_REPEATS_1"/>
    <property type="match status" value="1"/>
</dbReference>
<dbReference type="PANTHER" id="PTHR43289">
    <property type="entry name" value="MITOGEN-ACTIVATED PROTEIN KINASE KINASE KINASE 20-RELATED"/>
    <property type="match status" value="1"/>
</dbReference>
<dbReference type="KEGG" id="tim:GMBLW1_26950"/>
<keyword evidence="5 11" id="KW-0418">Kinase</keyword>
<dbReference type="InterPro" id="IPR017441">
    <property type="entry name" value="Protein_kinase_ATP_BS"/>
</dbReference>
<dbReference type="InParanoid" id="A0A6C2YJH7"/>
<feature type="binding site" evidence="8">
    <location>
        <position position="166"/>
    </location>
    <ligand>
        <name>ATP</name>
        <dbReference type="ChEBI" id="CHEBI:30616"/>
    </ligand>
</feature>
<dbReference type="PROSITE" id="PS00107">
    <property type="entry name" value="PROTEIN_KINASE_ATP"/>
    <property type="match status" value="1"/>
</dbReference>
<evidence type="ECO:0000256" key="9">
    <source>
        <dbReference type="SAM" id="Phobius"/>
    </source>
</evidence>
<dbReference type="InterPro" id="IPR008271">
    <property type="entry name" value="Ser/Thr_kinase_AS"/>
</dbReference>
<evidence type="ECO:0000256" key="5">
    <source>
        <dbReference type="ARBA" id="ARBA00022777"/>
    </source>
</evidence>
<reference evidence="11" key="1">
    <citation type="submission" date="2019-04" db="EMBL/GenBank/DDBJ databases">
        <authorList>
            <consortium name="Science for Life Laboratories"/>
        </authorList>
    </citation>
    <scope>NUCLEOTIDE SEQUENCE</scope>
    <source>
        <strain evidence="11">MBLW1</strain>
    </source>
</reference>
<dbReference type="GO" id="GO:0004674">
    <property type="term" value="F:protein serine/threonine kinase activity"/>
    <property type="evidence" value="ECO:0007669"/>
    <property type="project" value="TreeGrafter"/>
</dbReference>
<dbReference type="PROSITE" id="PS50082">
    <property type="entry name" value="WD_REPEATS_2"/>
    <property type="match status" value="2"/>
</dbReference>
<dbReference type="SMART" id="SM00320">
    <property type="entry name" value="WD40"/>
    <property type="match status" value="6"/>
</dbReference>
<evidence type="ECO:0000256" key="3">
    <source>
        <dbReference type="ARBA" id="ARBA00022737"/>
    </source>
</evidence>
<dbReference type="EMBL" id="LR593887">
    <property type="protein sequence ID" value="VTR97956.1"/>
    <property type="molecule type" value="Genomic_DNA"/>
</dbReference>
<keyword evidence="12" id="KW-1185">Reference proteome</keyword>
<dbReference type="CDD" id="cd14014">
    <property type="entry name" value="STKc_PknB_like"/>
    <property type="match status" value="1"/>
</dbReference>
<dbReference type="Pfam" id="PF00400">
    <property type="entry name" value="WD40"/>
    <property type="match status" value="1"/>
</dbReference>
<evidence type="ECO:0000313" key="12">
    <source>
        <dbReference type="Proteomes" id="UP000464378"/>
    </source>
</evidence>
<feature type="repeat" description="WD" evidence="7">
    <location>
        <begin position="561"/>
        <end position="602"/>
    </location>
</feature>
<dbReference type="Gene3D" id="1.10.510.10">
    <property type="entry name" value="Transferase(Phosphotransferase) domain 1"/>
    <property type="match status" value="1"/>
</dbReference>
<keyword evidence="2" id="KW-0808">Transferase</keyword>